<keyword evidence="2" id="KW-1185">Reference proteome</keyword>
<evidence type="ECO:0000313" key="2">
    <source>
        <dbReference type="Proteomes" id="UP001500235"/>
    </source>
</evidence>
<sequence length="53" mass="5835">MYITDPADADMIGEVHGEIFSAIRPAATMVVVKALLRDEWRVEIEADALVPHA</sequence>
<gene>
    <name evidence="1" type="ORF">GCM10022280_19610</name>
</gene>
<dbReference type="SUPFAM" id="SSF55298">
    <property type="entry name" value="YjgF-like"/>
    <property type="match status" value="1"/>
</dbReference>
<dbReference type="PANTHER" id="PTHR43857:SF1">
    <property type="entry name" value="YJGH FAMILY PROTEIN"/>
    <property type="match status" value="1"/>
</dbReference>
<dbReference type="Pfam" id="PF01042">
    <property type="entry name" value="Ribonuc_L-PSP"/>
    <property type="match status" value="1"/>
</dbReference>
<proteinExistence type="predicted"/>
<dbReference type="InterPro" id="IPR006175">
    <property type="entry name" value="YjgF/YER057c/UK114"/>
</dbReference>
<evidence type="ECO:0000313" key="1">
    <source>
        <dbReference type="EMBL" id="GAA4019691.1"/>
    </source>
</evidence>
<name>A0ABP7T1F4_9SPHN</name>
<reference evidence="2" key="1">
    <citation type="journal article" date="2019" name="Int. J. Syst. Evol. Microbiol.">
        <title>The Global Catalogue of Microorganisms (GCM) 10K type strain sequencing project: providing services to taxonomists for standard genome sequencing and annotation.</title>
        <authorList>
            <consortium name="The Broad Institute Genomics Platform"/>
            <consortium name="The Broad Institute Genome Sequencing Center for Infectious Disease"/>
            <person name="Wu L."/>
            <person name="Ma J."/>
        </authorList>
    </citation>
    <scope>NUCLEOTIDE SEQUENCE [LARGE SCALE GENOMIC DNA]</scope>
    <source>
        <strain evidence="2">JCM 17563</strain>
    </source>
</reference>
<protein>
    <submittedName>
        <fullName evidence="1">Uncharacterized protein</fullName>
    </submittedName>
</protein>
<dbReference type="Proteomes" id="UP001500235">
    <property type="component" value="Unassembled WGS sequence"/>
</dbReference>
<organism evidence="1 2">
    <name type="scientific">Sphingomonas swuensis</name>
    <dbReference type="NCBI Taxonomy" id="977800"/>
    <lineage>
        <taxon>Bacteria</taxon>
        <taxon>Pseudomonadati</taxon>
        <taxon>Pseudomonadota</taxon>
        <taxon>Alphaproteobacteria</taxon>
        <taxon>Sphingomonadales</taxon>
        <taxon>Sphingomonadaceae</taxon>
        <taxon>Sphingomonas</taxon>
    </lineage>
</organism>
<dbReference type="InterPro" id="IPR035959">
    <property type="entry name" value="RutC-like_sf"/>
</dbReference>
<dbReference type="Gene3D" id="3.30.1330.40">
    <property type="entry name" value="RutC-like"/>
    <property type="match status" value="1"/>
</dbReference>
<comment type="caution">
    <text evidence="1">The sequence shown here is derived from an EMBL/GenBank/DDBJ whole genome shotgun (WGS) entry which is preliminary data.</text>
</comment>
<dbReference type="EMBL" id="BAABBQ010000001">
    <property type="protein sequence ID" value="GAA4019691.1"/>
    <property type="molecule type" value="Genomic_DNA"/>
</dbReference>
<dbReference type="PANTHER" id="PTHR43857">
    <property type="entry name" value="BLR7761 PROTEIN"/>
    <property type="match status" value="1"/>
</dbReference>
<accession>A0ABP7T1F4</accession>